<accession>A0A060ZBQ2</accession>
<dbReference type="HOGENOM" id="CLU_2588261_0_0_11"/>
<dbReference type="EMBL" id="JAGGLR010000011">
    <property type="protein sequence ID" value="MBP2063385.1"/>
    <property type="molecule type" value="Genomic_DNA"/>
</dbReference>
<sequence length="80" mass="8026">MDEGVGCGAGGCGVLASDEKAVADDVRLPVVGLGVDAAEAVEFVFDEEGDDARESDRVFFGVGEAGDLLAVDEGRAVPPG</sequence>
<evidence type="ECO:0000313" key="1">
    <source>
        <dbReference type="EMBL" id="CDR01620.1"/>
    </source>
</evidence>
<dbReference type="AlphaFoldDB" id="A0A060ZBQ2"/>
<reference evidence="2 3" key="2">
    <citation type="submission" date="2021-03" db="EMBL/GenBank/DDBJ databases">
        <title>Genomic Encyclopedia of Type Strains, Phase IV (KMG-IV): sequencing the most valuable type-strain genomes for metagenomic binning, comparative biology and taxonomic classification.</title>
        <authorList>
            <person name="Goeker M."/>
        </authorList>
    </citation>
    <scope>NUCLEOTIDE SEQUENCE [LARGE SCALE GENOMIC DNA]</scope>
    <source>
        <strain evidence="2 3">DSM 41954</strain>
    </source>
</reference>
<evidence type="ECO:0000313" key="3">
    <source>
        <dbReference type="Proteomes" id="UP000756710"/>
    </source>
</evidence>
<evidence type="ECO:0000313" key="2">
    <source>
        <dbReference type="EMBL" id="MBP2063385.1"/>
    </source>
</evidence>
<gene>
    <name evidence="2" type="ORF">J2Z30_004406</name>
    <name evidence="1" type="ORF">SIRAN419</name>
</gene>
<dbReference type="Proteomes" id="UP000756710">
    <property type="component" value="Unassembled WGS sequence"/>
</dbReference>
<name>A0A060ZBQ2_9ACTN</name>
<reference evidence="1" key="1">
    <citation type="submission" date="2014-05" db="EMBL/GenBank/DDBJ databases">
        <authorList>
            <person name="Horn Fabian"/>
        </authorList>
    </citation>
    <scope>NUCLEOTIDE SEQUENCE</scope>
</reference>
<proteinExistence type="predicted"/>
<organism evidence="1">
    <name type="scientific">Streptomyces iranensis</name>
    <dbReference type="NCBI Taxonomy" id="576784"/>
    <lineage>
        <taxon>Bacteria</taxon>
        <taxon>Bacillati</taxon>
        <taxon>Actinomycetota</taxon>
        <taxon>Actinomycetes</taxon>
        <taxon>Kitasatosporales</taxon>
        <taxon>Streptomycetaceae</taxon>
        <taxon>Streptomyces</taxon>
        <taxon>Streptomyces violaceusniger group</taxon>
    </lineage>
</organism>
<keyword evidence="3" id="KW-1185">Reference proteome</keyword>
<protein>
    <submittedName>
        <fullName evidence="1">Uncharacterized protein</fullName>
    </submittedName>
</protein>
<dbReference type="EMBL" id="LK022848">
    <property type="protein sequence ID" value="CDR01620.1"/>
    <property type="molecule type" value="Genomic_DNA"/>
</dbReference>